<dbReference type="Pfam" id="PF14144">
    <property type="entry name" value="DOG1"/>
    <property type="match status" value="1"/>
</dbReference>
<dbReference type="PROSITE" id="PS51806">
    <property type="entry name" value="DOG1"/>
    <property type="match status" value="1"/>
</dbReference>
<dbReference type="PANTHER" id="PTHR46354:SF12">
    <property type="entry name" value="DNA-BINDING PROTEIN-LIKE PROTEIN"/>
    <property type="match status" value="1"/>
</dbReference>
<evidence type="ECO:0000259" key="1">
    <source>
        <dbReference type="PROSITE" id="PS51806"/>
    </source>
</evidence>
<reference evidence="2" key="2">
    <citation type="journal article" date="2024" name="Plant">
        <title>Genomic evolution and insights into agronomic trait innovations of Sesamum species.</title>
        <authorList>
            <person name="Miao H."/>
            <person name="Wang L."/>
            <person name="Qu L."/>
            <person name="Liu H."/>
            <person name="Sun Y."/>
            <person name="Le M."/>
            <person name="Wang Q."/>
            <person name="Wei S."/>
            <person name="Zheng Y."/>
            <person name="Lin W."/>
            <person name="Duan Y."/>
            <person name="Cao H."/>
            <person name="Xiong S."/>
            <person name="Wang X."/>
            <person name="Wei L."/>
            <person name="Li C."/>
            <person name="Ma Q."/>
            <person name="Ju M."/>
            <person name="Zhao R."/>
            <person name="Li G."/>
            <person name="Mu C."/>
            <person name="Tian Q."/>
            <person name="Mei H."/>
            <person name="Zhang T."/>
            <person name="Gao T."/>
            <person name="Zhang H."/>
        </authorList>
    </citation>
    <scope>NUCLEOTIDE SEQUENCE</scope>
    <source>
        <strain evidence="2">KEN8</strain>
    </source>
</reference>
<dbReference type="InterPro" id="IPR051886">
    <property type="entry name" value="Seed_Dev/Stress_Resp_Reg"/>
</dbReference>
<comment type="caution">
    <text evidence="2">The sequence shown here is derived from an EMBL/GenBank/DDBJ whole genome shotgun (WGS) entry which is preliminary data.</text>
</comment>
<gene>
    <name evidence="2" type="ORF">Scaly_1217000</name>
</gene>
<reference evidence="2" key="1">
    <citation type="submission" date="2020-06" db="EMBL/GenBank/DDBJ databases">
        <authorList>
            <person name="Li T."/>
            <person name="Hu X."/>
            <person name="Zhang T."/>
            <person name="Song X."/>
            <person name="Zhang H."/>
            <person name="Dai N."/>
            <person name="Sheng W."/>
            <person name="Hou X."/>
            <person name="Wei L."/>
        </authorList>
    </citation>
    <scope>NUCLEOTIDE SEQUENCE</scope>
    <source>
        <strain evidence="2">KEN8</strain>
        <tissue evidence="2">Leaf</tissue>
    </source>
</reference>
<organism evidence="2">
    <name type="scientific">Sesamum calycinum</name>
    <dbReference type="NCBI Taxonomy" id="2727403"/>
    <lineage>
        <taxon>Eukaryota</taxon>
        <taxon>Viridiplantae</taxon>
        <taxon>Streptophyta</taxon>
        <taxon>Embryophyta</taxon>
        <taxon>Tracheophyta</taxon>
        <taxon>Spermatophyta</taxon>
        <taxon>Magnoliopsida</taxon>
        <taxon>eudicotyledons</taxon>
        <taxon>Gunneridae</taxon>
        <taxon>Pentapetalae</taxon>
        <taxon>asterids</taxon>
        <taxon>lamiids</taxon>
        <taxon>Lamiales</taxon>
        <taxon>Pedaliaceae</taxon>
        <taxon>Sesamum</taxon>
    </lineage>
</organism>
<protein>
    <submittedName>
        <fullName evidence="2">Protein DOG1-like 3</fullName>
    </submittedName>
</protein>
<dbReference type="EMBL" id="JACGWM010000007">
    <property type="protein sequence ID" value="KAL0362618.1"/>
    <property type="molecule type" value="Genomic_DNA"/>
</dbReference>
<dbReference type="InterPro" id="IPR025422">
    <property type="entry name" value="TGA_domain"/>
</dbReference>
<feature type="domain" description="DOG1" evidence="1">
    <location>
        <begin position="1"/>
        <end position="149"/>
    </location>
</feature>
<name>A0AAW2Q4U0_9LAMI</name>
<evidence type="ECO:0000313" key="2">
    <source>
        <dbReference type="EMBL" id="KAL0362618.1"/>
    </source>
</evidence>
<dbReference type="GO" id="GO:0006351">
    <property type="term" value="P:DNA-templated transcription"/>
    <property type="evidence" value="ECO:0007669"/>
    <property type="project" value="InterPro"/>
</dbReference>
<dbReference type="AlphaFoldDB" id="A0AAW2Q4U0"/>
<proteinExistence type="predicted"/>
<accession>A0AAW2Q4U0</accession>
<dbReference type="PANTHER" id="PTHR46354">
    <property type="entry name" value="DOG1 DOMAIN-CONTAINING PROTEIN"/>
    <property type="match status" value="1"/>
</dbReference>
<dbReference type="GO" id="GO:0043565">
    <property type="term" value="F:sequence-specific DNA binding"/>
    <property type="evidence" value="ECO:0007669"/>
    <property type="project" value="InterPro"/>
</dbReference>
<sequence length="153" mass="17822">MLFQRFYNTWFEQLRQLVQQLSEAPIPPTTEEQHHQLRQLVQKAMSHYAEYYRAKSAPRQTRRAGFLLRPMDHLPGEDDATDILGMKYGDGDRKMERLAKILERADKLRLKTIETLVELLTPQQAAEFLVGAAELHFGIRGWGIEQDRQRGSS</sequence>